<evidence type="ECO:0000313" key="4">
    <source>
        <dbReference type="Proteomes" id="UP000823046"/>
    </source>
</evidence>
<dbReference type="EMBL" id="JADAQX010000459">
    <property type="protein sequence ID" value="KAF8820161.1"/>
    <property type="molecule type" value="Genomic_DNA"/>
</dbReference>
<gene>
    <name evidence="3" type="ORF">IE077_004532</name>
</gene>
<dbReference type="InterPro" id="IPR035929">
    <property type="entry name" value="CoaB-like_sf"/>
</dbReference>
<dbReference type="Gene3D" id="3.40.50.10300">
    <property type="entry name" value="CoaB-like"/>
    <property type="match status" value="1"/>
</dbReference>
<organism evidence="3 4">
    <name type="scientific">Cardiosporidium cionae</name>
    <dbReference type="NCBI Taxonomy" id="476202"/>
    <lineage>
        <taxon>Eukaryota</taxon>
        <taxon>Sar</taxon>
        <taxon>Alveolata</taxon>
        <taxon>Apicomplexa</taxon>
        <taxon>Aconoidasida</taxon>
        <taxon>Nephromycida</taxon>
        <taxon>Cardiosporidium</taxon>
    </lineage>
</organism>
<reference evidence="3 4" key="1">
    <citation type="journal article" date="2020" name="bioRxiv">
        <title>Metabolic contributions of an alphaproteobacterial endosymbiont in the apicomplexan Cardiosporidium cionae.</title>
        <authorList>
            <person name="Hunter E.S."/>
            <person name="Paight C.J."/>
            <person name="Lane C.E."/>
        </authorList>
    </citation>
    <scope>NUCLEOTIDE SEQUENCE [LARGE SCALE GENOMIC DNA]</scope>
    <source>
        <strain evidence="3">ESH_2018</strain>
    </source>
</reference>
<sequence length="183" mass="20948">MIVLYPPTQRDLNLLKYKKNLLNLSFTTLAEFLFGMRMLCEECQLLKRRSLFVQCAAVSDFYIPFNSMSENKLPSGGDLTLQLKQVPKLLYIIKQLCPLTVVISFKLETDEELIKKKASIVLASGQVDMVIGNLLESCHDRVVCFTLDSTVIIEKNAQKDIELELTQMLIEMHRKKSMEEIAL</sequence>
<protein>
    <submittedName>
        <fullName evidence="3">Dna /pantothenate metabolism flavoprotein</fullName>
    </submittedName>
</protein>
<comment type="caution">
    <text evidence="3">The sequence shown here is derived from an EMBL/GenBank/DDBJ whole genome shotgun (WGS) entry which is preliminary data.</text>
</comment>
<evidence type="ECO:0000256" key="1">
    <source>
        <dbReference type="ARBA" id="ARBA00005703"/>
    </source>
</evidence>
<proteinExistence type="inferred from homology"/>
<evidence type="ECO:0000313" key="3">
    <source>
        <dbReference type="EMBL" id="KAF8820161.1"/>
    </source>
</evidence>
<dbReference type="Pfam" id="PF04127">
    <property type="entry name" value="DFP"/>
    <property type="match status" value="1"/>
</dbReference>
<dbReference type="Proteomes" id="UP000823046">
    <property type="component" value="Unassembled WGS sequence"/>
</dbReference>
<accession>A0ABQ7J832</accession>
<dbReference type="InterPro" id="IPR007085">
    <property type="entry name" value="DNA/pantothenate-metab_flavo_C"/>
</dbReference>
<comment type="similarity">
    <text evidence="1">Belongs to the PPC synthetase family.</text>
</comment>
<keyword evidence="4" id="KW-1185">Reference proteome</keyword>
<feature type="domain" description="DNA/pantothenate metabolism flavoprotein C-terminal" evidence="2">
    <location>
        <begin position="41"/>
        <end position="160"/>
    </location>
</feature>
<dbReference type="SUPFAM" id="SSF102645">
    <property type="entry name" value="CoaB-like"/>
    <property type="match status" value="1"/>
</dbReference>
<evidence type="ECO:0000259" key="2">
    <source>
        <dbReference type="Pfam" id="PF04127"/>
    </source>
</evidence>
<name>A0ABQ7J832_9APIC</name>